<dbReference type="SUPFAM" id="SSF53474">
    <property type="entry name" value="alpha/beta-Hydrolases"/>
    <property type="match status" value="1"/>
</dbReference>
<gene>
    <name evidence="1" type="ORF">GCM10023185_35660</name>
</gene>
<dbReference type="PANTHER" id="PTHR43265">
    <property type="entry name" value="ESTERASE ESTD"/>
    <property type="match status" value="1"/>
</dbReference>
<dbReference type="GO" id="GO:0016787">
    <property type="term" value="F:hydrolase activity"/>
    <property type="evidence" value="ECO:0007669"/>
    <property type="project" value="UniProtKB-KW"/>
</dbReference>
<protein>
    <submittedName>
        <fullName evidence="1">Alpha/beta fold hydrolase</fullName>
    </submittedName>
</protein>
<dbReference type="Proteomes" id="UP001501153">
    <property type="component" value="Unassembled WGS sequence"/>
</dbReference>
<keyword evidence="1" id="KW-0378">Hydrolase</keyword>
<keyword evidence="2" id="KW-1185">Reference proteome</keyword>
<evidence type="ECO:0000313" key="2">
    <source>
        <dbReference type="Proteomes" id="UP001501153"/>
    </source>
</evidence>
<dbReference type="InterPro" id="IPR010520">
    <property type="entry name" value="FrsA-like"/>
</dbReference>
<proteinExistence type="predicted"/>
<dbReference type="Gene3D" id="3.40.50.1820">
    <property type="entry name" value="alpha/beta hydrolase"/>
    <property type="match status" value="1"/>
</dbReference>
<accession>A0ABP8IPK6</accession>
<dbReference type="EMBL" id="BAABGZ010000074">
    <property type="protein sequence ID" value="GAA4365411.1"/>
    <property type="molecule type" value="Genomic_DNA"/>
</dbReference>
<dbReference type="InterPro" id="IPR029058">
    <property type="entry name" value="AB_hydrolase_fold"/>
</dbReference>
<dbReference type="PANTHER" id="PTHR43265:SF1">
    <property type="entry name" value="ESTERASE ESTD"/>
    <property type="match status" value="1"/>
</dbReference>
<evidence type="ECO:0000313" key="1">
    <source>
        <dbReference type="EMBL" id="GAA4365411.1"/>
    </source>
</evidence>
<dbReference type="Pfam" id="PF06500">
    <property type="entry name" value="FrsA-like"/>
    <property type="match status" value="1"/>
</dbReference>
<dbReference type="InterPro" id="IPR053145">
    <property type="entry name" value="AB_hydrolase_Est10"/>
</dbReference>
<comment type="caution">
    <text evidence="1">The sequence shown here is derived from an EMBL/GenBank/DDBJ whole genome shotgun (WGS) entry which is preliminary data.</text>
</comment>
<organism evidence="1 2">
    <name type="scientific">Hymenobacter saemangeumensis</name>
    <dbReference type="NCBI Taxonomy" id="1084522"/>
    <lineage>
        <taxon>Bacteria</taxon>
        <taxon>Pseudomonadati</taxon>
        <taxon>Bacteroidota</taxon>
        <taxon>Cytophagia</taxon>
        <taxon>Cytophagales</taxon>
        <taxon>Hymenobacteraceae</taxon>
        <taxon>Hymenobacter</taxon>
    </lineage>
</organism>
<sequence length="503" mass="53939">MLPKLAAAQTPAAPSLAGIWKGPLPVPGGSQPVQIGIQETGGRTIAELTLALKKGTHYPMTMTRRGDTVVFYAPTADCRFISRLSADGKELRGQWIQTGFKAPLVLSKQVAEPVAKPAAAAPAPAPTAAPLIVSTFRTETVTVNSVADKVKLAGTLTMPDGNGPFPAVVLLSDIGEQDRDATWGDYKLFGGLATYLSRYGIAVLRLDDRGVGKSMGSSKTATTADLVRDAQAALTYMRTLPKVDPARLGVIGHGEGGNVALLTAARVPSPSFAVTLAAGGVLGQELLARQPEPFNQVDTARLGTERRAAQAELTKQVAKLRAGGSNAAQIDTYVAQQRLKQKADERKQIEATIKFRRAMLEIVKQTPNDDQAQAILFNMLRQRYPNEDPGELRNRALDLTTPWNRYFLTFDPKDELGKIQCPVLVLQGLEDNLVDPTENLAVLEKGLKGNKKVVVRRLPGINHLFQAPEASLLAGSDGQKPAAIIAPTVLESIRDWVLQQTGS</sequence>
<reference evidence="2" key="1">
    <citation type="journal article" date="2019" name="Int. J. Syst. Evol. Microbiol.">
        <title>The Global Catalogue of Microorganisms (GCM) 10K type strain sequencing project: providing services to taxonomists for standard genome sequencing and annotation.</title>
        <authorList>
            <consortium name="The Broad Institute Genomics Platform"/>
            <consortium name="The Broad Institute Genome Sequencing Center for Infectious Disease"/>
            <person name="Wu L."/>
            <person name="Ma J."/>
        </authorList>
    </citation>
    <scope>NUCLEOTIDE SEQUENCE [LARGE SCALE GENOMIC DNA]</scope>
    <source>
        <strain evidence="2">JCM 17923</strain>
    </source>
</reference>
<name>A0ABP8IPK6_9BACT</name>